<dbReference type="RefSeq" id="WP_021167606.1">
    <property type="nucleotide sequence ID" value="NZ_CTRP01000004.1"/>
</dbReference>
<keyword evidence="2" id="KW-0812">Transmembrane</keyword>
<feature type="transmembrane region" description="Helical" evidence="2">
    <location>
        <begin position="7"/>
        <end position="28"/>
    </location>
</feature>
<protein>
    <submittedName>
        <fullName evidence="3">Uncharacterized protein</fullName>
    </submittedName>
</protein>
<evidence type="ECO:0000313" key="4">
    <source>
        <dbReference type="Proteomes" id="UP000049855"/>
    </source>
</evidence>
<sequence>MTLKLRLSLYVALIASGLTLLVGVHNNITLTAMVYRTLVSLVLFAIIGYVCGQFAERYFQETLDESEPKGVDVSITSSDDKQGDELPPAEFEPLNPKNFENITLTQK</sequence>
<feature type="region of interest" description="Disordered" evidence="1">
    <location>
        <begin position="64"/>
        <end position="107"/>
    </location>
</feature>
<evidence type="ECO:0000256" key="1">
    <source>
        <dbReference type="SAM" id="MobiDB-lite"/>
    </source>
</evidence>
<reference evidence="4" key="1">
    <citation type="submission" date="2015-03" db="EMBL/GenBank/DDBJ databases">
        <authorList>
            <person name="Nijsse Bart"/>
        </authorList>
    </citation>
    <scope>NUCLEOTIDE SEQUENCE [LARGE SCALE GENOMIC DNA]</scope>
</reference>
<dbReference type="EMBL" id="CTRP01000004">
    <property type="protein sequence ID" value="CQR71511.1"/>
    <property type="molecule type" value="Genomic_DNA"/>
</dbReference>
<keyword evidence="4" id="KW-1185">Reference proteome</keyword>
<dbReference type="AlphaFoldDB" id="A0A0U1KVW1"/>
<feature type="compositionally biased region" description="Polar residues" evidence="1">
    <location>
        <begin position="98"/>
        <end position="107"/>
    </location>
</feature>
<organism evidence="3 4">
    <name type="scientific">Sporomusa ovata</name>
    <dbReference type="NCBI Taxonomy" id="2378"/>
    <lineage>
        <taxon>Bacteria</taxon>
        <taxon>Bacillati</taxon>
        <taxon>Bacillota</taxon>
        <taxon>Negativicutes</taxon>
        <taxon>Selenomonadales</taxon>
        <taxon>Sporomusaceae</taxon>
        <taxon>Sporomusa</taxon>
    </lineage>
</organism>
<evidence type="ECO:0000256" key="2">
    <source>
        <dbReference type="SAM" id="Phobius"/>
    </source>
</evidence>
<keyword evidence="2" id="KW-1133">Transmembrane helix</keyword>
<gene>
    <name evidence="3" type="ORF">SpAn4DRAFT_4016</name>
</gene>
<accession>A0A0U1KVW1</accession>
<evidence type="ECO:0000313" key="3">
    <source>
        <dbReference type="EMBL" id="CQR71511.1"/>
    </source>
</evidence>
<dbReference type="Proteomes" id="UP000049855">
    <property type="component" value="Unassembled WGS sequence"/>
</dbReference>
<proteinExistence type="predicted"/>
<name>A0A0U1KVW1_9FIRM</name>
<keyword evidence="2" id="KW-0472">Membrane</keyword>
<feature type="transmembrane region" description="Helical" evidence="2">
    <location>
        <begin position="34"/>
        <end position="52"/>
    </location>
</feature>